<organism evidence="22 23">
    <name type="scientific">Kangsaoukella pontilimi</name>
    <dbReference type="NCBI Taxonomy" id="2691042"/>
    <lineage>
        <taxon>Bacteria</taxon>
        <taxon>Pseudomonadati</taxon>
        <taxon>Pseudomonadota</taxon>
        <taxon>Alphaproteobacteria</taxon>
        <taxon>Rhodobacterales</taxon>
        <taxon>Paracoccaceae</taxon>
        <taxon>Kangsaoukella</taxon>
    </lineage>
</organism>
<protein>
    <recommendedName>
        <fullName evidence="7 14">Transketolase</fullName>
        <ecNumber evidence="7 14">2.2.1.1</ecNumber>
    </recommendedName>
</protein>
<reference evidence="22 23" key="2">
    <citation type="submission" date="2020-03" db="EMBL/GenBank/DDBJ databases">
        <title>Kangsaoukella pontilimi gen. nov., sp. nov., a new member of the family Rhodobacteraceae isolated from a tidal mudflat.</title>
        <authorList>
            <person name="Kim I.S."/>
        </authorList>
    </citation>
    <scope>NUCLEOTIDE SEQUENCE [LARGE SCALE GENOMIC DNA]</scope>
    <source>
        <strain evidence="22 23">GH1-50</strain>
    </source>
</reference>
<feature type="binding site" evidence="16">
    <location>
        <position position="361"/>
    </location>
    <ligand>
        <name>substrate</name>
    </ligand>
</feature>
<evidence type="ECO:0000256" key="16">
    <source>
        <dbReference type="PIRSR" id="PIRSR605478-2"/>
    </source>
</evidence>
<dbReference type="CDD" id="cd07033">
    <property type="entry name" value="TPP_PYR_DXS_TK_like"/>
    <property type="match status" value="1"/>
</dbReference>
<dbReference type="GO" id="GO:0004802">
    <property type="term" value="F:transketolase activity"/>
    <property type="evidence" value="ECO:0007669"/>
    <property type="project" value="UniProtKB-UniRule"/>
</dbReference>
<dbReference type="InterPro" id="IPR005475">
    <property type="entry name" value="Transketolase-like_Pyr-bd"/>
</dbReference>
<feature type="binding site" evidence="17">
    <location>
        <position position="441"/>
    </location>
    <ligand>
        <name>thiamine diphosphate</name>
        <dbReference type="ChEBI" id="CHEBI:58937"/>
    </ligand>
</feature>
<keyword evidence="9 18" id="KW-0479">Metal-binding</keyword>
<dbReference type="FunFam" id="3.40.50.920:FF:000003">
    <property type="entry name" value="Transketolase"/>
    <property type="match status" value="1"/>
</dbReference>
<comment type="cofactor">
    <cofactor evidence="2">
        <name>Co(2+)</name>
        <dbReference type="ChEBI" id="CHEBI:48828"/>
    </cofactor>
</comment>
<feature type="binding site" evidence="16">
    <location>
        <position position="388"/>
    </location>
    <ligand>
        <name>substrate</name>
    </ligand>
</feature>
<evidence type="ECO:0000259" key="21">
    <source>
        <dbReference type="SMART" id="SM00861"/>
    </source>
</evidence>
<feature type="binding site" evidence="18">
    <location>
        <position position="194"/>
    </location>
    <ligand>
        <name>Mg(2+)</name>
        <dbReference type="ChEBI" id="CHEBI:18420"/>
    </ligand>
</feature>
<dbReference type="PROSITE" id="PS00801">
    <property type="entry name" value="TRANSKETOLASE_1"/>
    <property type="match status" value="1"/>
</dbReference>
<dbReference type="NCBIfam" id="TIGR00232">
    <property type="entry name" value="tktlase_bact"/>
    <property type="match status" value="1"/>
</dbReference>
<dbReference type="PANTHER" id="PTHR43522:SF2">
    <property type="entry name" value="TRANSKETOLASE 1-RELATED"/>
    <property type="match status" value="1"/>
</dbReference>
<dbReference type="Pfam" id="PF00456">
    <property type="entry name" value="Transketolase_N"/>
    <property type="match status" value="1"/>
</dbReference>
<dbReference type="Proteomes" id="UP000480350">
    <property type="component" value="Unassembled WGS sequence"/>
</dbReference>
<evidence type="ECO:0000256" key="5">
    <source>
        <dbReference type="ARBA" id="ARBA00007131"/>
    </source>
</evidence>
<comment type="cofactor">
    <cofactor evidence="20">
        <name>Mg(2+)</name>
        <dbReference type="ChEBI" id="CHEBI:18420"/>
    </cofactor>
    <cofactor evidence="20">
        <name>Ca(2+)</name>
        <dbReference type="ChEBI" id="CHEBI:29108"/>
    </cofactor>
    <cofactor evidence="20">
        <name>Mn(2+)</name>
        <dbReference type="ChEBI" id="CHEBI:29035"/>
    </cofactor>
    <cofactor evidence="20">
        <name>Co(2+)</name>
        <dbReference type="ChEBI" id="CHEBI:48828"/>
    </cofactor>
    <text evidence="20">Binds 1 Mg(2+) ion per subunit. Can also utilize other divalent metal cations, such as Ca(2+), Mn(2+) and Co(2+).</text>
</comment>
<comment type="caution">
    <text evidence="22">The sequence shown here is derived from an EMBL/GenBank/DDBJ whole genome shotgun (WGS) entry which is preliminary data.</text>
</comment>
<proteinExistence type="inferred from homology"/>
<dbReference type="EMBL" id="WUPT01000001">
    <property type="protein sequence ID" value="MXQ06490.1"/>
    <property type="molecule type" value="Genomic_DNA"/>
</dbReference>
<evidence type="ECO:0000256" key="12">
    <source>
        <dbReference type="ARBA" id="ARBA00023052"/>
    </source>
</evidence>
<evidence type="ECO:0000256" key="6">
    <source>
        <dbReference type="ARBA" id="ARBA00011738"/>
    </source>
</evidence>
<dbReference type="InterPro" id="IPR033247">
    <property type="entry name" value="Transketolase_fam"/>
</dbReference>
<dbReference type="SMART" id="SM00861">
    <property type="entry name" value="Transket_pyr"/>
    <property type="match status" value="1"/>
</dbReference>
<dbReference type="Gene3D" id="3.40.50.920">
    <property type="match status" value="1"/>
</dbReference>
<feature type="binding site" evidence="17">
    <location>
        <position position="266"/>
    </location>
    <ligand>
        <name>thiamine diphosphate</name>
        <dbReference type="ChEBI" id="CHEBI:58937"/>
    </ligand>
</feature>
<feature type="binding site" evidence="16">
    <location>
        <position position="266"/>
    </location>
    <ligand>
        <name>substrate</name>
    </ligand>
</feature>
<dbReference type="InterPro" id="IPR005474">
    <property type="entry name" value="Transketolase_N"/>
</dbReference>
<dbReference type="PANTHER" id="PTHR43522">
    <property type="entry name" value="TRANSKETOLASE"/>
    <property type="match status" value="1"/>
</dbReference>
<evidence type="ECO:0000256" key="1">
    <source>
        <dbReference type="ARBA" id="ARBA00001913"/>
    </source>
</evidence>
<evidence type="ECO:0000256" key="4">
    <source>
        <dbReference type="ARBA" id="ARBA00005215"/>
    </source>
</evidence>
<dbReference type="InterPro" id="IPR005478">
    <property type="entry name" value="Transketolase_bac-like"/>
</dbReference>
<name>A0A7C9IM69_9RHOB</name>
<feature type="binding site" evidence="17">
    <location>
        <begin position="124"/>
        <end position="126"/>
    </location>
    <ligand>
        <name>thiamine diphosphate</name>
        <dbReference type="ChEBI" id="CHEBI:58937"/>
    </ligand>
</feature>
<dbReference type="PROSITE" id="PS00802">
    <property type="entry name" value="TRANSKETOLASE_2"/>
    <property type="match status" value="1"/>
</dbReference>
<dbReference type="Pfam" id="PF02779">
    <property type="entry name" value="Transket_pyr"/>
    <property type="match status" value="1"/>
</dbReference>
<comment type="cofactor">
    <cofactor evidence="1">
        <name>Ca(2+)</name>
        <dbReference type="ChEBI" id="CHEBI:29108"/>
    </cofactor>
</comment>
<keyword evidence="23" id="KW-1185">Reference proteome</keyword>
<comment type="function">
    <text evidence="20">Catalyzes the transfer of a two-carbon ketol group from a ketose donor to an aldose acceptor, via a covalent intermediate with the cofactor thiamine pyrophosphate.</text>
</comment>
<comment type="pathway">
    <text evidence="4">Carbohydrate biosynthesis; Calvin cycle.</text>
</comment>
<feature type="active site" description="Proton donor" evidence="15">
    <location>
        <position position="415"/>
    </location>
</feature>
<evidence type="ECO:0000256" key="14">
    <source>
        <dbReference type="NCBIfam" id="TIGR00232"/>
    </source>
</evidence>
<evidence type="ECO:0000256" key="9">
    <source>
        <dbReference type="ARBA" id="ARBA00022723"/>
    </source>
</evidence>
<comment type="similarity">
    <text evidence="5 20">Belongs to the transketolase family.</text>
</comment>
<feature type="binding site" evidence="16">
    <location>
        <position position="473"/>
    </location>
    <ligand>
        <name>substrate</name>
    </ligand>
</feature>
<dbReference type="InterPro" id="IPR009014">
    <property type="entry name" value="Transketo_C/PFOR_II"/>
</dbReference>
<keyword evidence="10 20" id="KW-0106">Calcium</keyword>
<feature type="binding site" evidence="16">
    <location>
        <position position="477"/>
    </location>
    <ligand>
        <name>substrate</name>
    </ligand>
</feature>
<dbReference type="GO" id="GO:0009052">
    <property type="term" value="P:pentose-phosphate shunt, non-oxidative branch"/>
    <property type="evidence" value="ECO:0007669"/>
    <property type="project" value="UniProtKB-ARBA"/>
</dbReference>
<feature type="binding site" evidence="17">
    <location>
        <position position="192"/>
    </location>
    <ligand>
        <name>thiamine diphosphate</name>
        <dbReference type="ChEBI" id="CHEBI:58937"/>
    </ligand>
</feature>
<dbReference type="EC" id="2.2.1.1" evidence="7 14"/>
<dbReference type="InterPro" id="IPR049557">
    <property type="entry name" value="Transketolase_CS"/>
</dbReference>
<evidence type="ECO:0000256" key="15">
    <source>
        <dbReference type="PIRSR" id="PIRSR605478-1"/>
    </source>
</evidence>
<evidence type="ECO:0000313" key="22">
    <source>
        <dbReference type="EMBL" id="MXQ06490.1"/>
    </source>
</evidence>
<evidence type="ECO:0000256" key="13">
    <source>
        <dbReference type="ARBA" id="ARBA00049473"/>
    </source>
</evidence>
<feature type="binding site" evidence="17">
    <location>
        <position position="163"/>
    </location>
    <ligand>
        <name>thiamine diphosphate</name>
        <dbReference type="ChEBI" id="CHEBI:58937"/>
    </ligand>
</feature>
<evidence type="ECO:0000256" key="20">
    <source>
        <dbReference type="RuleBase" id="RU004996"/>
    </source>
</evidence>
<reference evidence="22 23" key="1">
    <citation type="submission" date="2019-12" db="EMBL/GenBank/DDBJ databases">
        <authorList>
            <person name="Lee S.D."/>
        </authorList>
    </citation>
    <scope>NUCLEOTIDE SEQUENCE [LARGE SCALE GENOMIC DNA]</scope>
    <source>
        <strain evidence="22 23">GH1-50</strain>
    </source>
</reference>
<dbReference type="SUPFAM" id="SSF52518">
    <property type="entry name" value="Thiamin diphosphate-binding fold (THDP-binding)"/>
    <property type="match status" value="2"/>
</dbReference>
<dbReference type="InterPro" id="IPR029061">
    <property type="entry name" value="THDP-binding"/>
</dbReference>
<comment type="cofactor">
    <cofactor evidence="18">
        <name>Mg(2+)</name>
        <dbReference type="ChEBI" id="CHEBI:18420"/>
    </cofactor>
    <text evidence="18">Binds 1 Mg(2+) ion per subunit. Can also utilize other divalent metal cations, such as Ca(2+), Mn(2+) and Co(2+).</text>
</comment>
<feature type="binding site" evidence="18">
    <location>
        <position position="192"/>
    </location>
    <ligand>
        <name>Mg(2+)</name>
        <dbReference type="ChEBI" id="CHEBI:18420"/>
    </ligand>
</feature>
<feature type="domain" description="Transketolase-like pyrimidine-binding" evidence="21">
    <location>
        <begin position="358"/>
        <end position="529"/>
    </location>
</feature>
<dbReference type="InterPro" id="IPR055152">
    <property type="entry name" value="Transketolase-like_C_2"/>
</dbReference>
<dbReference type="Gene3D" id="3.40.50.970">
    <property type="match status" value="2"/>
</dbReference>
<keyword evidence="12 17" id="KW-0786">Thiamine pyrophosphate</keyword>
<feature type="binding site" evidence="16">
    <location>
        <position position="524"/>
    </location>
    <ligand>
        <name>substrate</name>
    </ligand>
</feature>
<comment type="subunit">
    <text evidence="6 20">Homodimer.</text>
</comment>
<dbReference type="GO" id="GO:0046872">
    <property type="term" value="F:metal ion binding"/>
    <property type="evidence" value="ECO:0007669"/>
    <property type="project" value="UniProtKB-KW"/>
</dbReference>
<dbReference type="AlphaFoldDB" id="A0A7C9IM69"/>
<accession>A0A7C9IM69</accession>
<dbReference type="SUPFAM" id="SSF52922">
    <property type="entry name" value="TK C-terminal domain-like"/>
    <property type="match status" value="1"/>
</dbReference>
<sequence>MDIATLKELHPDHFARATAVRTLAMDAVEAANSGHPGMPMGMADVATVLFEKHLKFDAAAPNWPDRDRFILSAGHGSMLIYALLYLTGYEDMTLDQIKNFRQLGSITAGHPEYGHASGIETTTGPLGQGITNAVGFAMAEESLRARYGKKVVDHYTYVIAGDGCLMEGISHEAIGLAGMQKLSKLIVLWDDNNISIDGKISLSDVTDQRMRFKAAGWHVLECDGHDPEDIDRALTQAKSSKKPTMIACKTHIGFGSPNRQDTAKAHGSPLGADEMQATKDAYGWAHGPFEVPGDVLDQWRAIGTQGRAARDEWSERFASLSQSRQNELERMWSATPPKKLASTIRALKKQISESAPKVATRKSSEMVLEVVNPVMPENIGGSADLTGSNNTLTADLGVFSPDNRKGRYVHFGIREHGMSAAMNGMYLHGSVRPYGGTFLTFTDYAKGAIRLSALMGIPVTYVMTHDSIGLGEDGPTHQPVEHLAGLRATPNINVFRPADTVETAEAWEIALSSEKTPSVLALSRQNLPTVRTEHKTKNLTAQGAYVLRDAEGKRQAILMATGSEVEIAMAARDLLQAEGIGTRVVSMPCWELFEEQDEAYRRKVLPAGPVRVAIEAAIRFGWDRWLFGERGKREKSGFIGMHGFGASAPAPELYKDFGITAEATAAKVKDLLEGRWSPDART</sequence>
<feature type="binding site" evidence="16">
    <location>
        <position position="35"/>
    </location>
    <ligand>
        <name>substrate</name>
    </ligand>
</feature>
<keyword evidence="8 20" id="KW-0808">Transferase</keyword>
<feature type="binding site" evidence="18">
    <location>
        <position position="162"/>
    </location>
    <ligand>
        <name>Mg(2+)</name>
        <dbReference type="ChEBI" id="CHEBI:18420"/>
    </ligand>
</feature>
<evidence type="ECO:0000256" key="3">
    <source>
        <dbReference type="ARBA" id="ARBA00004959"/>
    </source>
</evidence>
<dbReference type="RefSeq" id="WP_160762423.1">
    <property type="nucleotide sequence ID" value="NZ_WUPT01000001.1"/>
</dbReference>
<dbReference type="Pfam" id="PF22613">
    <property type="entry name" value="Transketolase_C_1"/>
    <property type="match status" value="1"/>
</dbReference>
<keyword evidence="11 18" id="KW-0460">Magnesium</keyword>
<evidence type="ECO:0000256" key="17">
    <source>
        <dbReference type="PIRSR" id="PIRSR605478-3"/>
    </source>
</evidence>
<evidence type="ECO:0000256" key="18">
    <source>
        <dbReference type="PIRSR" id="PIRSR605478-4"/>
    </source>
</evidence>
<comment type="catalytic activity">
    <reaction evidence="13 20">
        <text>D-sedoheptulose 7-phosphate + D-glyceraldehyde 3-phosphate = aldehydo-D-ribose 5-phosphate + D-xylulose 5-phosphate</text>
        <dbReference type="Rhea" id="RHEA:10508"/>
        <dbReference type="ChEBI" id="CHEBI:57483"/>
        <dbReference type="ChEBI" id="CHEBI:57737"/>
        <dbReference type="ChEBI" id="CHEBI:58273"/>
        <dbReference type="ChEBI" id="CHEBI:59776"/>
        <dbReference type="EC" id="2.2.1.1"/>
    </reaction>
</comment>
<evidence type="ECO:0000256" key="7">
    <source>
        <dbReference type="ARBA" id="ARBA00013152"/>
    </source>
</evidence>
<feature type="site" description="Important for catalytic activity" evidence="19">
    <location>
        <position position="35"/>
    </location>
</feature>
<evidence type="ECO:0000256" key="2">
    <source>
        <dbReference type="ARBA" id="ARBA00001941"/>
    </source>
</evidence>
<dbReference type="GO" id="GO:0005829">
    <property type="term" value="C:cytosol"/>
    <property type="evidence" value="ECO:0007669"/>
    <property type="project" value="TreeGrafter"/>
</dbReference>
<feature type="binding site" evidence="16">
    <location>
        <position position="465"/>
    </location>
    <ligand>
        <name>substrate</name>
    </ligand>
</feature>
<dbReference type="InterPro" id="IPR020826">
    <property type="entry name" value="Transketolase_BS"/>
</dbReference>
<evidence type="ECO:0000256" key="10">
    <source>
        <dbReference type="ARBA" id="ARBA00022837"/>
    </source>
</evidence>
<evidence type="ECO:0000256" key="8">
    <source>
        <dbReference type="ARBA" id="ARBA00022679"/>
    </source>
</evidence>
<evidence type="ECO:0000313" key="23">
    <source>
        <dbReference type="Proteomes" id="UP000480350"/>
    </source>
</evidence>
<comment type="pathway">
    <text evidence="3">Carbohydrate degradation; pentose phosphate pathway.</text>
</comment>
<gene>
    <name evidence="22" type="primary">tkt</name>
    <name evidence="22" type="ORF">GQ651_01385</name>
</gene>
<evidence type="ECO:0000256" key="11">
    <source>
        <dbReference type="ARBA" id="ARBA00022842"/>
    </source>
</evidence>
<feature type="binding site" evidence="17">
    <location>
        <position position="75"/>
    </location>
    <ligand>
        <name>thiamine diphosphate</name>
        <dbReference type="ChEBI" id="CHEBI:58937"/>
    </ligand>
</feature>
<dbReference type="CDD" id="cd02012">
    <property type="entry name" value="TPP_TK"/>
    <property type="match status" value="1"/>
</dbReference>
<dbReference type="FunFam" id="3.40.50.970:FF:000004">
    <property type="entry name" value="Transketolase"/>
    <property type="match status" value="1"/>
</dbReference>
<comment type="cofactor">
    <cofactor evidence="17">
        <name>thiamine diphosphate</name>
        <dbReference type="ChEBI" id="CHEBI:58937"/>
    </cofactor>
    <text evidence="17">Binds 1 thiamine pyrophosphate per subunit. During the reaction, the substrate forms a covalent intermediate with the cofactor.</text>
</comment>
<evidence type="ECO:0000256" key="19">
    <source>
        <dbReference type="PIRSR" id="PIRSR605478-5"/>
    </source>
</evidence>
<dbReference type="FunFam" id="3.40.50.970:FF:000003">
    <property type="entry name" value="Transketolase"/>
    <property type="match status" value="1"/>
</dbReference>
<feature type="site" description="Important for catalytic activity" evidence="19">
    <location>
        <position position="266"/>
    </location>
</feature>